<dbReference type="PANTHER" id="PTHR10343:SF81">
    <property type="entry name" value="CRUCIFORM DNA-RECOGNIZING PROTEIN 1-RELATED"/>
    <property type="match status" value="1"/>
</dbReference>
<dbReference type="InterPro" id="IPR032640">
    <property type="entry name" value="AMPK1_CBM"/>
</dbReference>
<feature type="compositionally biased region" description="Basic residues" evidence="3">
    <location>
        <begin position="317"/>
        <end position="329"/>
    </location>
</feature>
<protein>
    <recommendedName>
        <fullName evidence="4">AMP-activated protein kinase glycogen-binding domain-containing protein</fullName>
    </recommendedName>
</protein>
<evidence type="ECO:0000313" key="5">
    <source>
        <dbReference type="EMBL" id="CCH43461.1"/>
    </source>
</evidence>
<gene>
    <name evidence="5" type="ORF">BN7_3011</name>
</gene>
<feature type="compositionally biased region" description="Basic residues" evidence="3">
    <location>
        <begin position="436"/>
        <end position="446"/>
    </location>
</feature>
<dbReference type="GO" id="GO:0005634">
    <property type="term" value="C:nucleus"/>
    <property type="evidence" value="ECO:0007669"/>
    <property type="project" value="TreeGrafter"/>
</dbReference>
<dbReference type="InParanoid" id="K0KKG6"/>
<feature type="compositionally biased region" description="Basic and acidic residues" evidence="3">
    <location>
        <begin position="241"/>
        <end position="250"/>
    </location>
</feature>
<dbReference type="EMBL" id="CAIF01000080">
    <property type="protein sequence ID" value="CCH43461.1"/>
    <property type="molecule type" value="Genomic_DNA"/>
</dbReference>
<dbReference type="InterPro" id="IPR013783">
    <property type="entry name" value="Ig-like_fold"/>
</dbReference>
<dbReference type="GO" id="GO:0007165">
    <property type="term" value="P:signal transduction"/>
    <property type="evidence" value="ECO:0007669"/>
    <property type="project" value="TreeGrafter"/>
</dbReference>
<feature type="compositionally biased region" description="Basic and acidic residues" evidence="3">
    <location>
        <begin position="280"/>
        <end position="316"/>
    </location>
</feature>
<evidence type="ECO:0000256" key="3">
    <source>
        <dbReference type="SAM" id="MobiDB-lite"/>
    </source>
</evidence>
<accession>K0KKG6</accession>
<dbReference type="FunCoup" id="K0KKG6">
    <property type="interactions" value="68"/>
</dbReference>
<dbReference type="Gene3D" id="2.60.40.10">
    <property type="entry name" value="Immunoglobulins"/>
    <property type="match status" value="1"/>
</dbReference>
<keyword evidence="1" id="KW-0597">Phosphoprotein</keyword>
<dbReference type="CDD" id="cd02859">
    <property type="entry name" value="E_set_AMPKbeta_like_N"/>
    <property type="match status" value="1"/>
</dbReference>
<dbReference type="GO" id="GO:0031588">
    <property type="term" value="C:nucleotide-activated protein kinase complex"/>
    <property type="evidence" value="ECO:0007669"/>
    <property type="project" value="TreeGrafter"/>
</dbReference>
<name>K0KKG6_WICCF</name>
<dbReference type="HOGENOM" id="CLU_614233_0_0_1"/>
<comment type="caution">
    <text evidence="5">The sequence shown here is derived from an EMBL/GenBank/DDBJ whole genome shotgun (WGS) entry which is preliminary data.</text>
</comment>
<dbReference type="InterPro" id="IPR014756">
    <property type="entry name" value="Ig_E-set"/>
</dbReference>
<feature type="region of interest" description="Disordered" evidence="3">
    <location>
        <begin position="241"/>
        <end position="446"/>
    </location>
</feature>
<dbReference type="SUPFAM" id="SSF81296">
    <property type="entry name" value="E set domains"/>
    <property type="match status" value="1"/>
</dbReference>
<evidence type="ECO:0000256" key="1">
    <source>
        <dbReference type="ARBA" id="ARBA00022553"/>
    </source>
</evidence>
<evidence type="ECO:0000313" key="6">
    <source>
        <dbReference type="Proteomes" id="UP000009328"/>
    </source>
</evidence>
<dbReference type="InterPro" id="IPR050827">
    <property type="entry name" value="CRP1_MDG1_kinase"/>
</dbReference>
<dbReference type="PANTHER" id="PTHR10343">
    <property type="entry name" value="5'-AMP-ACTIVATED PROTEIN KINASE , BETA SUBUNIT"/>
    <property type="match status" value="1"/>
</dbReference>
<dbReference type="GO" id="GO:0019901">
    <property type="term" value="F:protein kinase binding"/>
    <property type="evidence" value="ECO:0007669"/>
    <property type="project" value="TreeGrafter"/>
</dbReference>
<dbReference type="STRING" id="1206466.K0KKG6"/>
<dbReference type="Proteomes" id="UP000009328">
    <property type="component" value="Unassembled WGS sequence"/>
</dbReference>
<feature type="compositionally biased region" description="Basic and acidic residues" evidence="3">
    <location>
        <begin position="388"/>
        <end position="401"/>
    </location>
</feature>
<keyword evidence="6" id="KW-1185">Reference proteome</keyword>
<comment type="similarity">
    <text evidence="2">Belongs to the CRP1/MDG1 family.</text>
</comment>
<feature type="compositionally biased region" description="Basic and acidic residues" evidence="3">
    <location>
        <begin position="357"/>
        <end position="368"/>
    </location>
</feature>
<dbReference type="GO" id="GO:0005737">
    <property type="term" value="C:cytoplasm"/>
    <property type="evidence" value="ECO:0007669"/>
    <property type="project" value="TreeGrafter"/>
</dbReference>
<reference evidence="5 6" key="1">
    <citation type="journal article" date="2012" name="Eukaryot. Cell">
        <title>Draft genome sequence of Wickerhamomyces ciferrii NRRL Y-1031 F-60-10.</title>
        <authorList>
            <person name="Schneider J."/>
            <person name="Andrea H."/>
            <person name="Blom J."/>
            <person name="Jaenicke S."/>
            <person name="Ruckert C."/>
            <person name="Schorsch C."/>
            <person name="Szczepanowski R."/>
            <person name="Farwick M."/>
            <person name="Goesmann A."/>
            <person name="Puhler A."/>
            <person name="Schaffer S."/>
            <person name="Tauch A."/>
            <person name="Kohler T."/>
            <person name="Brinkrolf K."/>
        </authorList>
    </citation>
    <scope>NUCLEOTIDE SEQUENCE [LARGE SCALE GENOMIC DNA]</scope>
    <source>
        <strain evidence="6">ATCC 14091 / BCRC 22168 / CBS 111 / JCM 3599 / NBRC 0793 / NRRL Y-1031 F-60-10</strain>
    </source>
</reference>
<feature type="domain" description="AMP-activated protein kinase glycogen-binding" evidence="4">
    <location>
        <begin position="5"/>
        <end position="80"/>
    </location>
</feature>
<feature type="compositionally biased region" description="Low complexity" evidence="3">
    <location>
        <begin position="402"/>
        <end position="420"/>
    </location>
</feature>
<organism evidence="5 6">
    <name type="scientific">Wickerhamomyces ciferrii (strain ATCC 14091 / BCRC 22168 / CBS 111 / JCM 3599 / NBRC 0793 / NRRL Y-1031 F-60-10)</name>
    <name type="common">Yeast</name>
    <name type="synonym">Pichia ciferrii</name>
    <dbReference type="NCBI Taxonomy" id="1206466"/>
    <lineage>
        <taxon>Eukaryota</taxon>
        <taxon>Fungi</taxon>
        <taxon>Dikarya</taxon>
        <taxon>Ascomycota</taxon>
        <taxon>Saccharomycotina</taxon>
        <taxon>Saccharomycetes</taxon>
        <taxon>Phaffomycetales</taxon>
        <taxon>Wickerhamomycetaceae</taxon>
        <taxon>Wickerhamomyces</taxon>
    </lineage>
</organism>
<feature type="compositionally biased region" description="Polar residues" evidence="3">
    <location>
        <begin position="251"/>
        <end position="260"/>
    </location>
</feature>
<feature type="compositionally biased region" description="Basic and acidic residues" evidence="3">
    <location>
        <begin position="425"/>
        <end position="435"/>
    </location>
</feature>
<dbReference type="AlphaFoldDB" id="K0KKG6"/>
<sequence length="446" mass="48354">MRPKGPQEVILTGTFDSWSSSLPLVKTSKGDFEITLPLKKEQQQDDKVEFKFIVDGNWTTNDSYETIDDNGNLNNVIYLKNLVESNSKGSKIPEAGGLTAGIAGAVGAGAAALGLSSTSKDKDTSSKDVNTTVLPSQEGKQVQHQGEPGIAIPSNPHEISAFNEVRDVDAKELNAKLNNEKAEKSGEDLSKKEVKATVLPSNEGNHATIKGEPGIAIPSDPHQISAFNEVRNVDAKELNAKLNGEDKENDSNVFKTQVEPNQEGKHSTIKGEPGIVVPEKNGKDIEEFTQIRDVDSKKLNKDLNESKNEESEESKTKIVKVKKLIRRNKKTGEEVVISSTPLENDSKTLDPKNSTSNDKDSKDLDVKDTTGGASGVTKDSKPSITTTSKDKETKETKETETPKTTPKTSTTGTTGTNGSKPKPKPTTDSKIEKKPSLFRRVKKAFE</sequence>
<evidence type="ECO:0000256" key="2">
    <source>
        <dbReference type="ARBA" id="ARBA00038216"/>
    </source>
</evidence>
<proteinExistence type="inferred from homology"/>
<evidence type="ECO:0000259" key="4">
    <source>
        <dbReference type="Pfam" id="PF16561"/>
    </source>
</evidence>
<dbReference type="eggNOG" id="KOG1616">
    <property type="taxonomic scope" value="Eukaryota"/>
</dbReference>
<dbReference type="Pfam" id="PF16561">
    <property type="entry name" value="AMPK1_CBM"/>
    <property type="match status" value="1"/>
</dbReference>